<sequence length="643" mass="73777">MNVFRISRLSPPRRPNFTTTVACLLRHVYAFVTLFLLFSEAERIPGGRGSTHISHGTINNQPIRSIGQVAVFLRKLGWFKPVENWEPKIETSRDGEPIFVPEDMAPDPFADPFLDPSMMMVEEVEGMGRDGEPTEEVDDSISQEELEEAIRKFQAENNLTVTGQLDEETLNKMNEPRCGNPDHTLTKNRTTLGDLLKGAANRSRGNTSSNDTSNAAEEASAGNVRRRRTLLDTWKERQQHRTKDKRGYFTDGHITWRLLQEGYSSQLEVETQYKVLHRSLRMWSEVIPVMFKEDLHSSANEVDIIIAFGRDRSYGGAHNQRHLHLGCSHEFQGQEYAHAFSNAHASVHLNDDVPWTPDAGQRGVNLLKVALHEVGHTLGLGHQLRSNSLMQPNYPSDDLSLEIGPEDRRAIQDLGYGKCEERFDTVFDWVRPMFENGYMLGATYNTYFFSDGRYWMYENSKGRTRYGDPRITGAGWEGIAPRKLDGILHVWKRSWDALFFFSGDSYYQYDSEEDHVYTHDANGNPFPNLISYGFPGIPDNIDTVYYNRTTGYIYFFQGNLVYQYEIERHRVSPGFPKEISEVFPGAPNDMDAAYYSYAHGTTFFIKGLEYWKIAYPNGPIVGPMKTNEQRQDICNVWMRHLDY</sequence>
<keyword evidence="2" id="KW-0645">Protease</keyword>
<keyword evidence="5 8" id="KW-0862">Zinc</keyword>
<dbReference type="RefSeq" id="XP_019625976.1">
    <property type="nucleotide sequence ID" value="XM_019770417.1"/>
</dbReference>
<keyword evidence="8" id="KW-0106">Calcium</keyword>
<feature type="binding site" evidence="8">
    <location>
        <position position="338"/>
    </location>
    <ligand>
        <name>Zn(2+)</name>
        <dbReference type="ChEBI" id="CHEBI:29105"/>
        <label>1</label>
    </ligand>
</feature>
<keyword evidence="12" id="KW-1185">Reference proteome</keyword>
<dbReference type="InterPro" id="IPR021190">
    <property type="entry name" value="Pept_M10A"/>
</dbReference>
<dbReference type="GO" id="GO:0031012">
    <property type="term" value="C:extracellular matrix"/>
    <property type="evidence" value="ECO:0007669"/>
    <property type="project" value="InterPro"/>
</dbReference>
<feature type="active site" evidence="7">
    <location>
        <position position="373"/>
    </location>
</feature>
<dbReference type="Pfam" id="PF00413">
    <property type="entry name" value="Peptidase_M10"/>
    <property type="match status" value="1"/>
</dbReference>
<dbReference type="PROSITE" id="PS51642">
    <property type="entry name" value="HEMOPEXIN_2"/>
    <property type="match status" value="4"/>
</dbReference>
<dbReference type="GO" id="GO:0030574">
    <property type="term" value="P:collagen catabolic process"/>
    <property type="evidence" value="ECO:0007669"/>
    <property type="project" value="TreeGrafter"/>
</dbReference>
<dbReference type="SUPFAM" id="SSF47090">
    <property type="entry name" value="PGBD-like"/>
    <property type="match status" value="1"/>
</dbReference>
<dbReference type="RefSeq" id="XP_019625975.1">
    <property type="nucleotide sequence ID" value="XM_019770416.1"/>
</dbReference>
<dbReference type="GO" id="GO:0008270">
    <property type="term" value="F:zinc ion binding"/>
    <property type="evidence" value="ECO:0007669"/>
    <property type="project" value="InterPro"/>
</dbReference>
<evidence type="ECO:0000313" key="16">
    <source>
        <dbReference type="RefSeq" id="XP_019625975.1"/>
    </source>
</evidence>
<gene>
    <name evidence="13 14 15 16 17 18 19 20" type="primary">LOC109471154</name>
</gene>
<dbReference type="PANTHER" id="PTHR10201:SF323">
    <property type="entry name" value="MATRIX METALLOPROTEINASE-21"/>
    <property type="match status" value="1"/>
</dbReference>
<evidence type="ECO:0000259" key="11">
    <source>
        <dbReference type="SMART" id="SM00235"/>
    </source>
</evidence>
<keyword evidence="4" id="KW-0378">Hydrolase</keyword>
<dbReference type="RefSeq" id="XP_019625972.1">
    <property type="nucleotide sequence ID" value="XM_019770413.1"/>
</dbReference>
<feature type="repeat" description="Hemopexin" evidence="9">
    <location>
        <begin position="481"/>
        <end position="537"/>
    </location>
</feature>
<evidence type="ECO:0000256" key="8">
    <source>
        <dbReference type="PIRSR" id="PIRSR621190-2"/>
    </source>
</evidence>
<reference evidence="13 14" key="1">
    <citation type="submission" date="2025-04" db="UniProtKB">
        <authorList>
            <consortium name="RefSeq"/>
        </authorList>
    </citation>
    <scope>IDENTIFICATION</scope>
    <source>
        <tissue evidence="13 14">Gonad</tissue>
    </source>
</reference>
<dbReference type="SUPFAM" id="SSF55486">
    <property type="entry name" value="Metalloproteases ('zincins'), catalytic domain"/>
    <property type="match status" value="1"/>
</dbReference>
<comment type="cofactor">
    <cofactor evidence="8">
        <name>Zn(2+)</name>
        <dbReference type="ChEBI" id="CHEBI:29105"/>
    </cofactor>
    <text evidence="8">Binds 2 Zn(2+) ions per subunit.</text>
</comment>
<evidence type="ECO:0000256" key="7">
    <source>
        <dbReference type="PIRSR" id="PIRSR621190-1"/>
    </source>
</evidence>
<dbReference type="InterPro" id="IPR036375">
    <property type="entry name" value="Hemopexin-like_dom_sf"/>
</dbReference>
<dbReference type="InterPro" id="IPR036365">
    <property type="entry name" value="PGBD-like_sf"/>
</dbReference>
<dbReference type="RefSeq" id="XP_019625978.1">
    <property type="nucleotide sequence ID" value="XM_019770419.1"/>
</dbReference>
<evidence type="ECO:0000256" key="9">
    <source>
        <dbReference type="PROSITE-ProRule" id="PRU01011"/>
    </source>
</evidence>
<protein>
    <submittedName>
        <fullName evidence="13 15">Matrix metalloproteinase-21-like isoform X1</fullName>
    </submittedName>
    <submittedName>
        <fullName evidence="14">Matrix metalloproteinase-21-like isoform X2</fullName>
    </submittedName>
</protein>
<dbReference type="SMART" id="SM00235">
    <property type="entry name" value="ZnMc"/>
    <property type="match status" value="1"/>
</dbReference>
<dbReference type="Pfam" id="PF00045">
    <property type="entry name" value="Hemopexin"/>
    <property type="match status" value="1"/>
</dbReference>
<evidence type="ECO:0000256" key="10">
    <source>
        <dbReference type="SAM" id="MobiDB-lite"/>
    </source>
</evidence>
<dbReference type="InterPro" id="IPR002477">
    <property type="entry name" value="Peptidoglycan-bd-like"/>
</dbReference>
<evidence type="ECO:0000256" key="5">
    <source>
        <dbReference type="ARBA" id="ARBA00022833"/>
    </source>
</evidence>
<dbReference type="RefSeq" id="XP_019625980.1">
    <property type="nucleotide sequence ID" value="XM_019770421.1"/>
</dbReference>
<evidence type="ECO:0000313" key="14">
    <source>
        <dbReference type="RefSeq" id="XP_019625973.1"/>
    </source>
</evidence>
<name>A0A6P4Z4H4_BRABE</name>
<dbReference type="GO" id="GO:0006508">
    <property type="term" value="P:proteolysis"/>
    <property type="evidence" value="ECO:0007669"/>
    <property type="project" value="UniProtKB-KW"/>
</dbReference>
<feature type="repeat" description="Hemopexin" evidence="9">
    <location>
        <begin position="538"/>
        <end position="586"/>
    </location>
</feature>
<feature type="binding site" evidence="8">
    <location>
        <position position="318"/>
    </location>
    <ligand>
        <name>Zn(2+)</name>
        <dbReference type="ChEBI" id="CHEBI:29105"/>
        <label>1</label>
    </ligand>
</feature>
<feature type="binding site" evidence="8">
    <location>
        <position position="303"/>
    </location>
    <ligand>
        <name>Ca(2+)</name>
        <dbReference type="ChEBI" id="CHEBI:29108"/>
        <label>2</label>
    </ligand>
</feature>
<dbReference type="OrthoDB" id="406838at2759"/>
<dbReference type="Proteomes" id="UP000515135">
    <property type="component" value="Unplaced"/>
</dbReference>
<evidence type="ECO:0000256" key="4">
    <source>
        <dbReference type="ARBA" id="ARBA00022801"/>
    </source>
</evidence>
<dbReference type="AlphaFoldDB" id="A0A6P4Z4H4"/>
<feature type="domain" description="Peptidase metallopeptidase" evidence="11">
    <location>
        <begin position="247"/>
        <end position="418"/>
    </location>
</feature>
<dbReference type="KEGG" id="bbel:109471154"/>
<dbReference type="SUPFAM" id="SSF50923">
    <property type="entry name" value="Hemopexin-like domain"/>
    <property type="match status" value="1"/>
</dbReference>
<accession>A0A6P4Z4H4</accession>
<dbReference type="InterPro" id="IPR006026">
    <property type="entry name" value="Peptidase_Metallo"/>
</dbReference>
<dbReference type="SMART" id="SM00120">
    <property type="entry name" value="HX"/>
    <property type="match status" value="3"/>
</dbReference>
<feature type="repeat" description="Hemopexin" evidence="9">
    <location>
        <begin position="587"/>
        <end position="634"/>
    </location>
</feature>
<evidence type="ECO:0000313" key="12">
    <source>
        <dbReference type="Proteomes" id="UP000515135"/>
    </source>
</evidence>
<dbReference type="InterPro" id="IPR018487">
    <property type="entry name" value="Hemopexin-like_repeat"/>
</dbReference>
<dbReference type="RefSeq" id="XP_019625973.1">
    <property type="nucleotide sequence ID" value="XM_019770414.1"/>
</dbReference>
<feature type="binding site" evidence="8">
    <location>
        <position position="382"/>
    </location>
    <ligand>
        <name>Zn(2+)</name>
        <dbReference type="ChEBI" id="CHEBI:29105"/>
        <label>2</label>
        <note>catalytic</note>
    </ligand>
</feature>
<evidence type="ECO:0000313" key="19">
    <source>
        <dbReference type="RefSeq" id="XP_019625979.1"/>
    </source>
</evidence>
<evidence type="ECO:0000313" key="18">
    <source>
        <dbReference type="RefSeq" id="XP_019625978.1"/>
    </source>
</evidence>
<evidence type="ECO:0000313" key="17">
    <source>
        <dbReference type="RefSeq" id="XP_019625976.1"/>
    </source>
</evidence>
<feature type="region of interest" description="Disordered" evidence="10">
    <location>
        <begin position="198"/>
        <end position="229"/>
    </location>
</feature>
<keyword evidence="3 8" id="KW-0479">Metal-binding</keyword>
<feature type="binding site" evidence="8">
    <location>
        <position position="591"/>
    </location>
    <ligand>
        <name>Ca(2+)</name>
        <dbReference type="ChEBI" id="CHEBI:29108"/>
        <label>4</label>
    </ligand>
</feature>
<evidence type="ECO:0000256" key="1">
    <source>
        <dbReference type="ARBA" id="ARBA00010370"/>
    </source>
</evidence>
<dbReference type="GO" id="GO:0030198">
    <property type="term" value="P:extracellular matrix organization"/>
    <property type="evidence" value="ECO:0007669"/>
    <property type="project" value="TreeGrafter"/>
</dbReference>
<dbReference type="InterPro" id="IPR001818">
    <property type="entry name" value="Pept_M10_metallopeptidase"/>
</dbReference>
<feature type="repeat" description="Hemopexin" evidence="9">
    <location>
        <begin position="420"/>
        <end position="479"/>
    </location>
</feature>
<keyword evidence="6" id="KW-0482">Metalloprotease</keyword>
<evidence type="ECO:0000256" key="6">
    <source>
        <dbReference type="ARBA" id="ARBA00023049"/>
    </source>
</evidence>
<feature type="binding site" evidence="8">
    <location>
        <position position="348"/>
    </location>
    <ligand>
        <name>Zn(2+)</name>
        <dbReference type="ChEBI" id="CHEBI:29105"/>
        <label>1</label>
    </ligand>
</feature>
<feature type="binding site" evidence="8">
    <location>
        <position position="342"/>
    </location>
    <ligand>
        <name>Ca(2+)</name>
        <dbReference type="ChEBI" id="CHEBI:29108"/>
        <label>2</label>
    </ligand>
</feature>
<evidence type="ECO:0000256" key="3">
    <source>
        <dbReference type="ARBA" id="ARBA00022723"/>
    </source>
</evidence>
<dbReference type="GeneID" id="109471154"/>
<dbReference type="RefSeq" id="XP_019625979.1">
    <property type="nucleotide sequence ID" value="XM_019770420.1"/>
</dbReference>
<dbReference type="RefSeq" id="XP_019625974.1">
    <property type="nucleotide sequence ID" value="XM_019770415.1"/>
</dbReference>
<comment type="similarity">
    <text evidence="1">Belongs to the peptidase M10A family.</text>
</comment>
<feature type="binding site" evidence="8">
    <location>
        <position position="390"/>
    </location>
    <ligand>
        <name>Zn(2+)</name>
        <dbReference type="ChEBI" id="CHEBI:29105"/>
        <label>2</label>
        <note>catalytic</note>
    </ligand>
</feature>
<feature type="binding site" evidence="8">
    <location>
        <position position="372"/>
    </location>
    <ligand>
        <name>Zn(2+)</name>
        <dbReference type="ChEBI" id="CHEBI:29105"/>
        <label>2</label>
        <note>catalytic</note>
    </ligand>
</feature>
<feature type="binding site" evidence="8">
    <location>
        <position position="351"/>
    </location>
    <ligand>
        <name>Ca(2+)</name>
        <dbReference type="ChEBI" id="CHEBI:29108"/>
        <label>1</label>
    </ligand>
</feature>
<evidence type="ECO:0000313" key="15">
    <source>
        <dbReference type="RefSeq" id="XP_019625974.1"/>
    </source>
</evidence>
<feature type="binding site" evidence="8">
    <location>
        <position position="485"/>
    </location>
    <ligand>
        <name>Ca(2+)</name>
        <dbReference type="ChEBI" id="CHEBI:29108"/>
        <label>4</label>
    </ligand>
</feature>
<comment type="cofactor">
    <cofactor evidence="8">
        <name>Ca(2+)</name>
        <dbReference type="ChEBI" id="CHEBI:29108"/>
    </cofactor>
    <text evidence="8">Can bind about 5 Ca(2+) ions per subunit.</text>
</comment>
<dbReference type="PANTHER" id="PTHR10201">
    <property type="entry name" value="MATRIX METALLOPROTEINASE"/>
    <property type="match status" value="1"/>
</dbReference>
<feature type="binding site" evidence="8">
    <location>
        <position position="376"/>
    </location>
    <ligand>
        <name>Zn(2+)</name>
        <dbReference type="ChEBI" id="CHEBI:29105"/>
        <label>2</label>
        <note>catalytic</note>
    </ligand>
</feature>
<dbReference type="Pfam" id="PF01471">
    <property type="entry name" value="PG_binding_1"/>
    <property type="match status" value="1"/>
</dbReference>
<evidence type="ECO:0000256" key="2">
    <source>
        <dbReference type="ARBA" id="ARBA00022670"/>
    </source>
</evidence>
<dbReference type="Gene3D" id="3.40.390.10">
    <property type="entry name" value="Collagenase (Catalytic Domain)"/>
    <property type="match status" value="1"/>
</dbReference>
<proteinExistence type="inferred from homology"/>
<dbReference type="GO" id="GO:0004222">
    <property type="term" value="F:metalloendopeptidase activity"/>
    <property type="evidence" value="ECO:0007669"/>
    <property type="project" value="InterPro"/>
</dbReference>
<dbReference type="InterPro" id="IPR024079">
    <property type="entry name" value="MetalloPept_cat_dom_sf"/>
</dbReference>
<evidence type="ECO:0000313" key="13">
    <source>
        <dbReference type="RefSeq" id="XP_019625972.1"/>
    </source>
</evidence>
<dbReference type="Gene3D" id="2.110.10.10">
    <property type="entry name" value="Hemopexin-like domain"/>
    <property type="match status" value="2"/>
</dbReference>
<dbReference type="PRINTS" id="PR00138">
    <property type="entry name" value="MATRIXIN"/>
</dbReference>
<organism evidence="12 13">
    <name type="scientific">Branchiostoma belcheri</name>
    <name type="common">Amphioxus</name>
    <dbReference type="NCBI Taxonomy" id="7741"/>
    <lineage>
        <taxon>Eukaryota</taxon>
        <taxon>Metazoa</taxon>
        <taxon>Chordata</taxon>
        <taxon>Cephalochordata</taxon>
        <taxon>Leptocardii</taxon>
        <taxon>Amphioxiformes</taxon>
        <taxon>Branchiostomatidae</taxon>
        <taxon>Branchiostoma</taxon>
    </lineage>
</organism>
<feature type="binding site" evidence="8">
    <location>
        <position position="326"/>
    </location>
    <ligand>
        <name>Ca(2+)</name>
        <dbReference type="ChEBI" id="CHEBI:29108"/>
        <label>3</label>
    </ligand>
</feature>
<feature type="compositionally biased region" description="Polar residues" evidence="10">
    <location>
        <begin position="203"/>
        <end position="215"/>
    </location>
</feature>
<evidence type="ECO:0000313" key="20">
    <source>
        <dbReference type="RefSeq" id="XP_019625980.1"/>
    </source>
</evidence>